<dbReference type="InterPro" id="IPR013783">
    <property type="entry name" value="Ig-like_fold"/>
</dbReference>
<evidence type="ECO:0000256" key="4">
    <source>
        <dbReference type="ARBA" id="ARBA00023136"/>
    </source>
</evidence>
<keyword evidence="4 7" id="KW-0472">Membrane</keyword>
<dbReference type="SUPFAM" id="SSF48726">
    <property type="entry name" value="Immunoglobulin"/>
    <property type="match status" value="2"/>
</dbReference>
<keyword evidence="11" id="KW-1185">Reference proteome</keyword>
<comment type="subcellular location">
    <subcellularLocation>
        <location evidence="1">Membrane</location>
    </subcellularLocation>
</comment>
<evidence type="ECO:0000256" key="7">
    <source>
        <dbReference type="SAM" id="Phobius"/>
    </source>
</evidence>
<sequence length="309" mass="35916">MNLILPFLLLIFLFCAVNNAVELEQKFLITKPVNKLTKIECTFPSECGYYIHWYQKKDDEPFKRVQYVNINSASHSNDPGFGYLQSEKTASNKFVLIIPNVQPEHSATYYCACWVWGTFYDGYYYGYYNKIFGSGTRLIVTDTGKNQVKRPQVSVFPVSNLQENGKAVMLCQAKCMFPDLVKFTWQAEDRSGRKVELKDTEQLEQSDEDQIQITSMLIVDIHKAMNNKFICSVQHDSSFDVQRFVIPRAFELSHNLYLFSMSYVILLVKNVLYFCILSVLLSKTNQVNKEMVKRKAKRTVHKPKQPRRP</sequence>
<evidence type="ECO:0000313" key="11">
    <source>
        <dbReference type="Proteomes" id="UP000824219"/>
    </source>
</evidence>
<comment type="caution">
    <text evidence="10">The sequence shown here is derived from an EMBL/GenBank/DDBJ whole genome shotgun (WGS) entry which is preliminary data.</text>
</comment>
<dbReference type="Gene3D" id="2.60.40.10">
    <property type="entry name" value="Immunoglobulins"/>
    <property type="match status" value="2"/>
</dbReference>
<evidence type="ECO:0000256" key="6">
    <source>
        <dbReference type="ARBA" id="ARBA00023319"/>
    </source>
</evidence>
<protein>
    <recommendedName>
        <fullName evidence="9">Ig-like domain-containing protein</fullName>
    </recommendedName>
</protein>
<feature type="chain" id="PRO_5038701494" description="Ig-like domain-containing protein" evidence="8">
    <location>
        <begin position="21"/>
        <end position="309"/>
    </location>
</feature>
<dbReference type="AlphaFoldDB" id="A0A9D3NZ30"/>
<dbReference type="InterPro" id="IPR003597">
    <property type="entry name" value="Ig_C1-set"/>
</dbReference>
<dbReference type="InterPro" id="IPR003599">
    <property type="entry name" value="Ig_sub"/>
</dbReference>
<feature type="domain" description="Ig-like" evidence="9">
    <location>
        <begin position="151"/>
        <end position="242"/>
    </location>
</feature>
<dbReference type="InterPro" id="IPR007110">
    <property type="entry name" value="Ig-like_dom"/>
</dbReference>
<name>A0A9D3NZ30_9TELE</name>
<organism evidence="10 11">
    <name type="scientific">Hemibagrus wyckioides</name>
    <dbReference type="NCBI Taxonomy" id="337641"/>
    <lineage>
        <taxon>Eukaryota</taxon>
        <taxon>Metazoa</taxon>
        <taxon>Chordata</taxon>
        <taxon>Craniata</taxon>
        <taxon>Vertebrata</taxon>
        <taxon>Euteleostomi</taxon>
        <taxon>Actinopterygii</taxon>
        <taxon>Neopterygii</taxon>
        <taxon>Teleostei</taxon>
        <taxon>Ostariophysi</taxon>
        <taxon>Siluriformes</taxon>
        <taxon>Bagridae</taxon>
        <taxon>Hemibagrus</taxon>
    </lineage>
</organism>
<dbReference type="PANTHER" id="PTHR19256:SF65">
    <property type="entry name" value="T CELL RECEPTOR GAMMA CONSTANT 1-RELATED"/>
    <property type="match status" value="1"/>
</dbReference>
<evidence type="ECO:0000256" key="3">
    <source>
        <dbReference type="ARBA" id="ARBA00022989"/>
    </source>
</evidence>
<dbReference type="Pfam" id="PF07654">
    <property type="entry name" value="C1-set"/>
    <property type="match status" value="1"/>
</dbReference>
<dbReference type="InterPro" id="IPR036179">
    <property type="entry name" value="Ig-like_dom_sf"/>
</dbReference>
<dbReference type="EMBL" id="JAHKSW010000007">
    <property type="protein sequence ID" value="KAG7329923.1"/>
    <property type="molecule type" value="Genomic_DNA"/>
</dbReference>
<proteinExistence type="predicted"/>
<evidence type="ECO:0000256" key="8">
    <source>
        <dbReference type="SAM" id="SignalP"/>
    </source>
</evidence>
<dbReference type="GO" id="GO:0016020">
    <property type="term" value="C:membrane"/>
    <property type="evidence" value="ECO:0007669"/>
    <property type="project" value="UniProtKB-SubCell"/>
</dbReference>
<gene>
    <name evidence="10" type="ORF">KOW79_006145</name>
</gene>
<dbReference type="PANTHER" id="PTHR19256">
    <property type="entry name" value="T-CELL RECEPTOR GAMMA CHAIN"/>
    <property type="match status" value="1"/>
</dbReference>
<keyword evidence="5" id="KW-0675">Receptor</keyword>
<reference evidence="10 11" key="1">
    <citation type="submission" date="2021-06" db="EMBL/GenBank/DDBJ databases">
        <title>Chromosome-level genome assembly of the red-tail catfish (Hemibagrus wyckioides).</title>
        <authorList>
            <person name="Shao F."/>
        </authorList>
    </citation>
    <scope>NUCLEOTIDE SEQUENCE [LARGE SCALE GENOMIC DNA]</scope>
    <source>
        <strain evidence="10">EC202008001</strain>
        <tissue evidence="10">Blood</tissue>
    </source>
</reference>
<dbReference type="CDD" id="cd00099">
    <property type="entry name" value="IgV"/>
    <property type="match status" value="1"/>
</dbReference>
<keyword evidence="2 7" id="KW-0812">Transmembrane</keyword>
<evidence type="ECO:0000313" key="10">
    <source>
        <dbReference type="EMBL" id="KAG7329923.1"/>
    </source>
</evidence>
<dbReference type="InterPro" id="IPR051117">
    <property type="entry name" value="TRG_var/const_region"/>
</dbReference>
<dbReference type="PROSITE" id="PS50835">
    <property type="entry name" value="IG_LIKE"/>
    <property type="match status" value="1"/>
</dbReference>
<evidence type="ECO:0000259" key="9">
    <source>
        <dbReference type="PROSITE" id="PS50835"/>
    </source>
</evidence>
<dbReference type="InterPro" id="IPR013106">
    <property type="entry name" value="Ig_V-set"/>
</dbReference>
<dbReference type="Proteomes" id="UP000824219">
    <property type="component" value="Linkage Group LG07"/>
</dbReference>
<accession>A0A9D3NZ30</accession>
<evidence type="ECO:0000256" key="2">
    <source>
        <dbReference type="ARBA" id="ARBA00022692"/>
    </source>
</evidence>
<feature type="transmembrane region" description="Helical" evidence="7">
    <location>
        <begin position="256"/>
        <end position="281"/>
    </location>
</feature>
<dbReference type="Pfam" id="PF07686">
    <property type="entry name" value="V-set"/>
    <property type="match status" value="1"/>
</dbReference>
<keyword evidence="3 7" id="KW-1133">Transmembrane helix</keyword>
<keyword evidence="6" id="KW-0393">Immunoglobulin domain</keyword>
<keyword evidence="8" id="KW-0732">Signal</keyword>
<feature type="signal peptide" evidence="8">
    <location>
        <begin position="1"/>
        <end position="20"/>
    </location>
</feature>
<evidence type="ECO:0000256" key="5">
    <source>
        <dbReference type="ARBA" id="ARBA00023170"/>
    </source>
</evidence>
<dbReference type="OrthoDB" id="8924181at2759"/>
<dbReference type="SMART" id="SM00409">
    <property type="entry name" value="IG"/>
    <property type="match status" value="1"/>
</dbReference>
<evidence type="ECO:0000256" key="1">
    <source>
        <dbReference type="ARBA" id="ARBA00004370"/>
    </source>
</evidence>